<sequence>MISNQHYGLENKTEHIWLPLRYGIVITLLFNGIDGKKYVSPYESDILLLLALFYLNLEDKVLIEGGSIVVNKVGYVRAYGLEFVETNLVGIIGPSKMLDCLSWNPDPVSIWLKGQMSRKEGFYAY</sequence>
<accession>M1DQN4</accession>
<proteinExistence type="predicted"/>
<dbReference type="InParanoid" id="M1DQN4"/>
<dbReference type="HOGENOM" id="CLU_1996632_0_0_1"/>
<reference evidence="1" key="2">
    <citation type="submission" date="2015-06" db="UniProtKB">
        <authorList>
            <consortium name="EnsemblPlants"/>
        </authorList>
    </citation>
    <scope>IDENTIFICATION</scope>
    <source>
        <strain evidence="1">DM1-3 516 R44</strain>
    </source>
</reference>
<name>M1DQN4_SOLTU</name>
<dbReference type="EnsemblPlants" id="PGSC0003DMT400092840">
    <property type="protein sequence ID" value="PGSC0003DMT400092840"/>
    <property type="gene ID" value="PGSC0003DMG400042411"/>
</dbReference>
<evidence type="ECO:0000313" key="1">
    <source>
        <dbReference type="EnsemblPlants" id="PGSC0003DMT400092840"/>
    </source>
</evidence>
<evidence type="ECO:0000313" key="2">
    <source>
        <dbReference type="Proteomes" id="UP000011115"/>
    </source>
</evidence>
<dbReference type="Gramene" id="PGSC0003DMT400092840">
    <property type="protein sequence ID" value="PGSC0003DMT400092840"/>
    <property type="gene ID" value="PGSC0003DMG400042411"/>
</dbReference>
<dbReference type="Proteomes" id="UP000011115">
    <property type="component" value="Unassembled WGS sequence"/>
</dbReference>
<reference evidence="2" key="1">
    <citation type="journal article" date="2011" name="Nature">
        <title>Genome sequence and analysis of the tuber crop potato.</title>
        <authorList>
            <consortium name="The Potato Genome Sequencing Consortium"/>
        </authorList>
    </citation>
    <scope>NUCLEOTIDE SEQUENCE [LARGE SCALE GENOMIC DNA]</scope>
    <source>
        <strain evidence="2">cv. DM1-3 516 R44</strain>
    </source>
</reference>
<dbReference type="AlphaFoldDB" id="M1DQN4"/>
<keyword evidence="2" id="KW-1185">Reference proteome</keyword>
<organism evidence="1 2">
    <name type="scientific">Solanum tuberosum</name>
    <name type="common">Potato</name>
    <dbReference type="NCBI Taxonomy" id="4113"/>
    <lineage>
        <taxon>Eukaryota</taxon>
        <taxon>Viridiplantae</taxon>
        <taxon>Streptophyta</taxon>
        <taxon>Embryophyta</taxon>
        <taxon>Tracheophyta</taxon>
        <taxon>Spermatophyta</taxon>
        <taxon>Magnoliopsida</taxon>
        <taxon>eudicotyledons</taxon>
        <taxon>Gunneridae</taxon>
        <taxon>Pentapetalae</taxon>
        <taxon>asterids</taxon>
        <taxon>lamiids</taxon>
        <taxon>Solanales</taxon>
        <taxon>Solanaceae</taxon>
        <taxon>Solanoideae</taxon>
        <taxon>Solaneae</taxon>
        <taxon>Solanum</taxon>
    </lineage>
</organism>
<dbReference type="PaxDb" id="4113-PGSC0003DMT400092840"/>
<protein>
    <submittedName>
        <fullName evidence="1">Uncharacterized protein</fullName>
    </submittedName>
</protein>